<dbReference type="VEuPathDB" id="FungiDB:jhhlp_004727"/>
<dbReference type="PANTHER" id="PTHR10695">
    <property type="entry name" value="DEPHOSPHO-COA KINASE-RELATED"/>
    <property type="match status" value="1"/>
</dbReference>
<dbReference type="Pfam" id="PF01467">
    <property type="entry name" value="CTP_transf_like"/>
    <property type="match status" value="1"/>
</dbReference>
<organism evidence="2 3">
    <name type="scientific">Lomentospora prolificans</name>
    <dbReference type="NCBI Taxonomy" id="41688"/>
    <lineage>
        <taxon>Eukaryota</taxon>
        <taxon>Fungi</taxon>
        <taxon>Dikarya</taxon>
        <taxon>Ascomycota</taxon>
        <taxon>Pezizomycotina</taxon>
        <taxon>Sordariomycetes</taxon>
        <taxon>Hypocreomycetidae</taxon>
        <taxon>Microascales</taxon>
        <taxon>Microascaceae</taxon>
        <taxon>Lomentospora</taxon>
    </lineage>
</organism>
<dbReference type="InterPro" id="IPR014729">
    <property type="entry name" value="Rossmann-like_a/b/a_fold"/>
</dbReference>
<dbReference type="STRING" id="41688.A0A2N3N8F0"/>
<proteinExistence type="predicted"/>
<protein>
    <recommendedName>
        <fullName evidence="1">Cytidyltransferase-like domain-containing protein</fullName>
    </recommendedName>
</protein>
<dbReference type="EMBL" id="NLAX01000094">
    <property type="protein sequence ID" value="PKS08674.1"/>
    <property type="molecule type" value="Genomic_DNA"/>
</dbReference>
<dbReference type="GO" id="GO:0004140">
    <property type="term" value="F:dephospho-CoA kinase activity"/>
    <property type="evidence" value="ECO:0007669"/>
    <property type="project" value="TreeGrafter"/>
</dbReference>
<comment type="caution">
    <text evidence="2">The sequence shown here is derived from an EMBL/GenBank/DDBJ whole genome shotgun (WGS) entry which is preliminary data.</text>
</comment>
<gene>
    <name evidence="2" type="ORF">jhhlp_004727</name>
</gene>
<dbReference type="InParanoid" id="A0A2N3N8F0"/>
<evidence type="ECO:0000313" key="2">
    <source>
        <dbReference type="EMBL" id="PKS08674.1"/>
    </source>
</evidence>
<dbReference type="Proteomes" id="UP000233524">
    <property type="component" value="Unassembled WGS sequence"/>
</dbReference>
<name>A0A2N3N8F0_9PEZI</name>
<evidence type="ECO:0000259" key="1">
    <source>
        <dbReference type="Pfam" id="PF01467"/>
    </source>
</evidence>
<dbReference type="GO" id="GO:0015937">
    <property type="term" value="P:coenzyme A biosynthetic process"/>
    <property type="evidence" value="ECO:0007669"/>
    <property type="project" value="TreeGrafter"/>
</dbReference>
<feature type="domain" description="Cytidyltransferase-like" evidence="1">
    <location>
        <begin position="207"/>
        <end position="388"/>
    </location>
</feature>
<evidence type="ECO:0000313" key="3">
    <source>
        <dbReference type="Proteomes" id="UP000233524"/>
    </source>
</evidence>
<keyword evidence="3" id="KW-1185">Reference proteome</keyword>
<reference evidence="2 3" key="1">
    <citation type="journal article" date="2017" name="G3 (Bethesda)">
        <title>First Draft Genome Sequence of the Pathogenic Fungus Lomentospora prolificans (Formerly Scedosporium prolificans).</title>
        <authorList>
            <person name="Luo R."/>
            <person name="Zimin A."/>
            <person name="Workman R."/>
            <person name="Fan Y."/>
            <person name="Pertea G."/>
            <person name="Grossman N."/>
            <person name="Wear M.P."/>
            <person name="Jia B."/>
            <person name="Miller H."/>
            <person name="Casadevall A."/>
            <person name="Timp W."/>
            <person name="Zhang S.X."/>
            <person name="Salzberg S.L."/>
        </authorList>
    </citation>
    <scope>NUCLEOTIDE SEQUENCE [LARGE SCALE GENOMIC DNA]</scope>
    <source>
        <strain evidence="2 3">JHH-5317</strain>
    </source>
</reference>
<dbReference type="Gene3D" id="3.40.50.620">
    <property type="entry name" value="HUPs"/>
    <property type="match status" value="1"/>
</dbReference>
<accession>A0A2N3N8F0</accession>
<dbReference type="AlphaFoldDB" id="A0A2N3N8F0"/>
<dbReference type="InterPro" id="IPR004821">
    <property type="entry name" value="Cyt_trans-like"/>
</dbReference>
<dbReference type="OrthoDB" id="330671at2759"/>
<sequence length="399" mass="43521">MSPESLLLLPLPSEYLTHRSIAERYQQPLASALNQLRNPQHSTTLVLAVVGPFLQRGHDNDGGRQSISWSQIQSTLSGFYSLVAFLCAKQSIATDIDAGPNSVDVRVVFVHAAPNARDQTASNRFNGTIIRDLDAFARIRNQWSSVFYLKTQEGRDLLDAYTQAASGRTPDNGTVGLDCSSSIQHGVHFEPTHGTIATTSGYRIVCLGGTFDHLHPGHKLLLSAAATLLEIPLSSTSPSRFVIGITGDELLRNKKYAEYVQSWDVRARGVLDFLHTFIDCENQVEPQVSPRSAKELIGTYRDGNIVVECVEIQEPFGPTITIENMDVLVVSGETRSGGQAVNDKRKEKGWNEVKVYEVDVLDAQGLVDNDATQPEGFGAKISSTAIREQKANGAGSGRL</sequence>
<dbReference type="SUPFAM" id="SSF52374">
    <property type="entry name" value="Nucleotidylyl transferase"/>
    <property type="match status" value="1"/>
</dbReference>
<dbReference type="PANTHER" id="PTHR10695:SF46">
    <property type="entry name" value="BIFUNCTIONAL COENZYME A SYNTHASE-RELATED"/>
    <property type="match status" value="1"/>
</dbReference>